<dbReference type="EC" id="2.1.1.33" evidence="7"/>
<feature type="binding site" evidence="7">
    <location>
        <begin position="232"/>
        <end position="235"/>
    </location>
    <ligand>
        <name>substrate</name>
    </ligand>
</feature>
<evidence type="ECO:0000256" key="2">
    <source>
        <dbReference type="ARBA" id="ARBA00003015"/>
    </source>
</evidence>
<evidence type="ECO:0000256" key="1">
    <source>
        <dbReference type="ARBA" id="ARBA00000142"/>
    </source>
</evidence>
<dbReference type="InterPro" id="IPR029063">
    <property type="entry name" value="SAM-dependent_MTases_sf"/>
</dbReference>
<dbReference type="InterPro" id="IPR003358">
    <property type="entry name" value="tRNA_(Gua-N-7)_MeTrfase_Trmb"/>
</dbReference>
<dbReference type="PROSITE" id="PS51625">
    <property type="entry name" value="SAM_MT_TRMB"/>
    <property type="match status" value="1"/>
</dbReference>
<evidence type="ECO:0000256" key="3">
    <source>
        <dbReference type="ARBA" id="ARBA00022603"/>
    </source>
</evidence>
<comment type="catalytic activity">
    <reaction evidence="1 7">
        <text>guanosine(46) in tRNA + S-adenosyl-L-methionine = N(7)-methylguanosine(46) in tRNA + S-adenosyl-L-homocysteine</text>
        <dbReference type="Rhea" id="RHEA:42708"/>
        <dbReference type="Rhea" id="RHEA-COMP:10188"/>
        <dbReference type="Rhea" id="RHEA-COMP:10189"/>
        <dbReference type="ChEBI" id="CHEBI:57856"/>
        <dbReference type="ChEBI" id="CHEBI:59789"/>
        <dbReference type="ChEBI" id="CHEBI:74269"/>
        <dbReference type="ChEBI" id="CHEBI:74480"/>
        <dbReference type="EC" id="2.1.1.33"/>
    </reaction>
</comment>
<feature type="binding site" evidence="7">
    <location>
        <position position="161"/>
    </location>
    <ligand>
        <name>S-adenosyl-L-methionine</name>
        <dbReference type="ChEBI" id="CHEBI:59789"/>
    </ligand>
</feature>
<evidence type="ECO:0000256" key="7">
    <source>
        <dbReference type="HAMAP-Rule" id="MF_01057"/>
    </source>
</evidence>
<accession>A0ABY8H5P7</accession>
<keyword evidence="6 7" id="KW-0819">tRNA processing</keyword>
<name>A0ABY8H5P7_9MICC</name>
<feature type="binding site" evidence="7">
    <location>
        <position position="111"/>
    </location>
    <ligand>
        <name>S-adenosyl-L-methionine</name>
        <dbReference type="ChEBI" id="CHEBI:59789"/>
    </ligand>
</feature>
<protein>
    <recommendedName>
        <fullName evidence="7">tRNA (guanine-N(7)-)-methyltransferase</fullName>
        <ecNumber evidence="7">2.1.1.33</ecNumber>
    </recommendedName>
    <alternativeName>
        <fullName evidence="7">tRNA (guanine(46)-N(7))-methyltransferase</fullName>
    </alternativeName>
    <alternativeName>
        <fullName evidence="7">tRNA(m7G46)-methyltransferase</fullName>
    </alternativeName>
</protein>
<organism evidence="9 10">
    <name type="scientific">Citricoccus muralis</name>
    <dbReference type="NCBI Taxonomy" id="169134"/>
    <lineage>
        <taxon>Bacteria</taxon>
        <taxon>Bacillati</taxon>
        <taxon>Actinomycetota</taxon>
        <taxon>Actinomycetes</taxon>
        <taxon>Micrococcales</taxon>
        <taxon>Micrococcaceae</taxon>
        <taxon>Citricoccus</taxon>
    </lineage>
</organism>
<dbReference type="SUPFAM" id="SSF53335">
    <property type="entry name" value="S-adenosyl-L-methionine-dependent methyltransferases"/>
    <property type="match status" value="1"/>
</dbReference>
<feature type="binding site" evidence="7">
    <location>
        <position position="165"/>
    </location>
    <ligand>
        <name>substrate</name>
    </ligand>
</feature>
<keyword evidence="5 7" id="KW-0949">S-adenosyl-L-methionine</keyword>
<comment type="function">
    <text evidence="2 7">Catalyzes the formation of N(7)-methylguanine at position 46 (m7G46) in tRNA.</text>
</comment>
<evidence type="ECO:0000313" key="10">
    <source>
        <dbReference type="Proteomes" id="UP001219037"/>
    </source>
</evidence>
<dbReference type="Proteomes" id="UP001219037">
    <property type="component" value="Chromosome"/>
</dbReference>
<feature type="region of interest" description="Disordered" evidence="8">
    <location>
        <begin position="1"/>
        <end position="23"/>
    </location>
</feature>
<dbReference type="Pfam" id="PF02390">
    <property type="entry name" value="Methyltransf_4"/>
    <property type="match status" value="1"/>
</dbReference>
<dbReference type="HAMAP" id="MF_01057">
    <property type="entry name" value="tRNA_methyltr_TrmB"/>
    <property type="match status" value="1"/>
</dbReference>
<proteinExistence type="inferred from homology"/>
<dbReference type="PANTHER" id="PTHR23417:SF14">
    <property type="entry name" value="PENTACOTRIPEPTIDE-REPEAT REGION OF PRORP DOMAIN-CONTAINING PROTEIN"/>
    <property type="match status" value="1"/>
</dbReference>
<evidence type="ECO:0000256" key="8">
    <source>
        <dbReference type="SAM" id="MobiDB-lite"/>
    </source>
</evidence>
<dbReference type="RefSeq" id="WP_278157212.1">
    <property type="nucleotide sequence ID" value="NZ_CP121252.1"/>
</dbReference>
<feature type="binding site" evidence="7">
    <location>
        <position position="138"/>
    </location>
    <ligand>
        <name>S-adenosyl-L-methionine</name>
        <dbReference type="ChEBI" id="CHEBI:59789"/>
    </ligand>
</feature>
<evidence type="ECO:0000256" key="4">
    <source>
        <dbReference type="ARBA" id="ARBA00022679"/>
    </source>
</evidence>
<dbReference type="NCBIfam" id="TIGR00091">
    <property type="entry name" value="tRNA (guanosine(46)-N7)-methyltransferase TrmB"/>
    <property type="match status" value="1"/>
</dbReference>
<dbReference type="EMBL" id="CP121252">
    <property type="protein sequence ID" value="WFP16045.1"/>
    <property type="molecule type" value="Genomic_DNA"/>
</dbReference>
<gene>
    <name evidence="7 9" type="primary">trmB</name>
    <name evidence="9" type="ORF">P8192_11690</name>
</gene>
<dbReference type="CDD" id="cd02440">
    <property type="entry name" value="AdoMet_MTases"/>
    <property type="match status" value="1"/>
</dbReference>
<keyword evidence="10" id="KW-1185">Reference proteome</keyword>
<evidence type="ECO:0000313" key="9">
    <source>
        <dbReference type="EMBL" id="WFP16045.1"/>
    </source>
</evidence>
<comment type="similarity">
    <text evidence="7">Belongs to the class I-like SAM-binding methyltransferase superfamily. TrmB family.</text>
</comment>
<comment type="pathway">
    <text evidence="7">tRNA modification; N(7)-methylguanine-tRNA biosynthesis.</text>
</comment>
<evidence type="ECO:0000256" key="6">
    <source>
        <dbReference type="ARBA" id="ARBA00022694"/>
    </source>
</evidence>
<feature type="binding site" evidence="7">
    <location>
        <position position="197"/>
    </location>
    <ligand>
        <name>substrate</name>
    </ligand>
</feature>
<dbReference type="PANTHER" id="PTHR23417">
    <property type="entry name" value="3-DEOXY-D-MANNO-OCTULOSONIC-ACID TRANSFERASE/TRNA GUANINE-N 7 - -METHYLTRANSFERASE"/>
    <property type="match status" value="1"/>
</dbReference>
<keyword evidence="4 7" id="KW-0808">Transferase</keyword>
<evidence type="ECO:0000256" key="5">
    <source>
        <dbReference type="ARBA" id="ARBA00022691"/>
    </source>
</evidence>
<dbReference type="Gene3D" id="3.40.50.150">
    <property type="entry name" value="Vaccinia Virus protein VP39"/>
    <property type="match status" value="1"/>
</dbReference>
<reference evidence="9 10" key="1">
    <citation type="submission" date="2023-04" db="EMBL/GenBank/DDBJ databases">
        <title>Funneling lignin-derived compounds into biodiesel using alkali-halophilic Citricoccus sp. P2.</title>
        <authorList>
            <person name="Luo C.-B."/>
        </authorList>
    </citation>
    <scope>NUCLEOTIDE SEQUENCE [LARGE SCALE GENOMIC DNA]</scope>
    <source>
        <strain evidence="9 10">P2</strain>
    </source>
</reference>
<dbReference type="InterPro" id="IPR055361">
    <property type="entry name" value="tRNA_methyltr_TrmB_bact"/>
</dbReference>
<sequence>MTENSAPAQHPHGHNPNPDPGLYRTQPVSFVRRGARLNPGRQAAWDRMSPHVVLKVPRDRADTSVAPNSHLQLEQVYGRTAPLVVDIGCGQGESTLAGAQARPEANFLAVEVYTPGVAALLLGMETHELENIRAVQANAPEVLDHLLPEASADEIWIFFPDPWHKARHHKRRLVSPTLVPKLERVLRDGGTLRLATDWEDYAWQMREVLDDAAALRNVHDGFAPRFDTRPLTSFENKAHRAGREIFDLTYTRAPR</sequence>
<keyword evidence="3 7" id="KW-0489">Methyltransferase</keyword>
<dbReference type="GO" id="GO:0008176">
    <property type="term" value="F:tRNA (guanine(46)-N7)-methyltransferase activity"/>
    <property type="evidence" value="ECO:0007669"/>
    <property type="project" value="UniProtKB-EC"/>
</dbReference>
<comment type="caution">
    <text evidence="7">Lacks conserved residue(s) required for the propagation of feature annotation.</text>
</comment>
<feature type="binding site" evidence="7">
    <location>
        <position position="86"/>
    </location>
    <ligand>
        <name>S-adenosyl-L-methionine</name>
        <dbReference type="ChEBI" id="CHEBI:59789"/>
    </ligand>
</feature>